<dbReference type="Gene3D" id="3.40.50.2000">
    <property type="entry name" value="Glycogen Phosphorylase B"/>
    <property type="match status" value="3"/>
</dbReference>
<dbReference type="GO" id="GO:0035251">
    <property type="term" value="F:UDP-glucosyltransferase activity"/>
    <property type="evidence" value="ECO:0007669"/>
    <property type="project" value="InterPro"/>
</dbReference>
<evidence type="ECO:0000313" key="4">
    <source>
        <dbReference type="Proteomes" id="UP000585474"/>
    </source>
</evidence>
<dbReference type="InterPro" id="IPR050481">
    <property type="entry name" value="UDP-glycosyltransf_plant"/>
</dbReference>
<keyword evidence="4" id="KW-1185">Reference proteome</keyword>
<dbReference type="OrthoDB" id="5835829at2759"/>
<dbReference type="EMBL" id="BJWL01000019">
    <property type="protein sequence ID" value="GFZ07617.1"/>
    <property type="molecule type" value="Genomic_DNA"/>
</dbReference>
<comment type="caution">
    <text evidence="3">The sequence shown here is derived from an EMBL/GenBank/DDBJ whole genome shotgun (WGS) entry which is preliminary data.</text>
</comment>
<keyword evidence="2" id="KW-1133">Transmembrane helix</keyword>
<comment type="similarity">
    <text evidence="1">Belongs to the UDP-glycosyltransferase family.</text>
</comment>
<feature type="transmembrane region" description="Helical" evidence="2">
    <location>
        <begin position="75"/>
        <end position="96"/>
    </location>
</feature>
<keyword evidence="3" id="KW-0808">Transferase</keyword>
<reference evidence="3 4" key="1">
    <citation type="submission" date="2019-07" db="EMBL/GenBank/DDBJ databases">
        <title>De Novo Assembly of kiwifruit Actinidia rufa.</title>
        <authorList>
            <person name="Sugita-Konishi S."/>
            <person name="Sato K."/>
            <person name="Mori E."/>
            <person name="Abe Y."/>
            <person name="Kisaki G."/>
            <person name="Hamano K."/>
            <person name="Suezawa K."/>
            <person name="Otani M."/>
            <person name="Fukuda T."/>
            <person name="Manabe T."/>
            <person name="Gomi K."/>
            <person name="Tabuchi M."/>
            <person name="Akimitsu K."/>
            <person name="Kataoka I."/>
        </authorList>
    </citation>
    <scope>NUCLEOTIDE SEQUENCE [LARGE SCALE GENOMIC DNA]</scope>
    <source>
        <strain evidence="4">cv. Fuchu</strain>
    </source>
</reference>
<dbReference type="PANTHER" id="PTHR48048:SF45">
    <property type="entry name" value="GLYCOSYLTRANSFERASE"/>
    <property type="match status" value="1"/>
</dbReference>
<organism evidence="3 4">
    <name type="scientific">Actinidia rufa</name>
    <dbReference type="NCBI Taxonomy" id="165716"/>
    <lineage>
        <taxon>Eukaryota</taxon>
        <taxon>Viridiplantae</taxon>
        <taxon>Streptophyta</taxon>
        <taxon>Embryophyta</taxon>
        <taxon>Tracheophyta</taxon>
        <taxon>Spermatophyta</taxon>
        <taxon>Magnoliopsida</taxon>
        <taxon>eudicotyledons</taxon>
        <taxon>Gunneridae</taxon>
        <taxon>Pentapetalae</taxon>
        <taxon>asterids</taxon>
        <taxon>Ericales</taxon>
        <taxon>Actinidiaceae</taxon>
        <taxon>Actinidia</taxon>
    </lineage>
</organism>
<sequence>MMKKRAEWVFVPAPGMGHLVPMVEFGKHLLDRVERLSVTILLIKPAFAPAIHAYTQALATANTNTRIRYIHLPHFGVPSYIFCPSGAAFLGLMLYLPDRHIQIQIESEFTMSYPDYSISSYANPVPTCVLPSALFNEHGGYTSFLNHARRFRESKGIIVNTFAELESYAMNSFSLEALPVYTVGPLVDLIGQARIQSDDRDKIMKWLDEQPPSSVIFLCFGSFGSFAPAQLVEMASGLEQSGLRFLWSIRLPPKRTPSPCQVIVWGSGDSRGDRERAVRCVMDTENVVRERVREMGEKSRKALVDGGSSFASLVCLAEDMVGNN</sequence>
<gene>
    <name evidence="3" type="ORF">Acr_19g0005540</name>
</gene>
<evidence type="ECO:0000256" key="1">
    <source>
        <dbReference type="ARBA" id="ARBA00009995"/>
    </source>
</evidence>
<name>A0A7J0G9Y5_9ERIC</name>
<dbReference type="Proteomes" id="UP000585474">
    <property type="component" value="Unassembled WGS sequence"/>
</dbReference>
<proteinExistence type="inferred from homology"/>
<evidence type="ECO:0000313" key="3">
    <source>
        <dbReference type="EMBL" id="GFZ07617.1"/>
    </source>
</evidence>
<evidence type="ECO:0000256" key="2">
    <source>
        <dbReference type="SAM" id="Phobius"/>
    </source>
</evidence>
<dbReference type="AlphaFoldDB" id="A0A7J0G9Y5"/>
<keyword evidence="2" id="KW-0812">Transmembrane</keyword>
<keyword evidence="2" id="KW-0472">Membrane</keyword>
<dbReference type="PANTHER" id="PTHR48048">
    <property type="entry name" value="GLYCOSYLTRANSFERASE"/>
    <property type="match status" value="1"/>
</dbReference>
<dbReference type="SUPFAM" id="SSF53756">
    <property type="entry name" value="UDP-Glycosyltransferase/glycogen phosphorylase"/>
    <property type="match status" value="1"/>
</dbReference>
<protein>
    <submittedName>
        <fullName evidence="3">Glucosyltransferase-like protein</fullName>
    </submittedName>
</protein>
<accession>A0A7J0G9Y5</accession>